<keyword evidence="2" id="KW-1185">Reference proteome</keyword>
<sequence length="200" mass="22851">MKKKLTIPVPRNRYFVRGYIKPSAASITQTRPVFLYAYNVQRNANFRARCGCSPIGTCNSLNRGTSFCTVDYNAGVPAAAKYRIKVYIKHYGREYYNRGDTNFETIWRRFINAPSSYNHFTTAILDGPGSPGRAGYFQNDNNDTPGPNTGTLGLQVFDRTTNPPVTVYRALWYFDQGFANFGREWLRCGHDYAFLFRDTP</sequence>
<organism evidence="1 2">
    <name type="scientific">Paenibacillus crassostreae</name>
    <dbReference type="NCBI Taxonomy" id="1763538"/>
    <lineage>
        <taxon>Bacteria</taxon>
        <taxon>Bacillati</taxon>
        <taxon>Bacillota</taxon>
        <taxon>Bacilli</taxon>
        <taxon>Bacillales</taxon>
        <taxon>Paenibacillaceae</taxon>
        <taxon>Paenibacillus</taxon>
    </lineage>
</organism>
<dbReference type="EMBL" id="LSFN01000005">
    <property type="protein sequence ID" value="OAB76895.1"/>
    <property type="molecule type" value="Genomic_DNA"/>
</dbReference>
<dbReference type="KEGG" id="pcx:LPB68_19015"/>
<name>A0A167FTW4_9BACL</name>
<reference evidence="1 2" key="1">
    <citation type="submission" date="2016-02" db="EMBL/GenBank/DDBJ databases">
        <title>Paenibacillus sp. LPB0068, isolated from Crassostrea gigas.</title>
        <authorList>
            <person name="Shin S.-K."/>
            <person name="Yi H."/>
        </authorList>
    </citation>
    <scope>NUCLEOTIDE SEQUENCE [LARGE SCALE GENOMIC DNA]</scope>
    <source>
        <strain evidence="1 2">LPB0068</strain>
    </source>
</reference>
<dbReference type="STRING" id="1763538.LPB68_19015"/>
<evidence type="ECO:0000313" key="2">
    <source>
        <dbReference type="Proteomes" id="UP000077134"/>
    </source>
</evidence>
<proteinExistence type="predicted"/>
<accession>A0A167FTW4</accession>
<protein>
    <submittedName>
        <fullName evidence="1">Uncharacterized protein</fullName>
    </submittedName>
</protein>
<dbReference type="Proteomes" id="UP000077134">
    <property type="component" value="Unassembled WGS sequence"/>
</dbReference>
<dbReference type="RefSeq" id="WP_068656054.1">
    <property type="nucleotide sequence ID" value="NZ_CP017770.1"/>
</dbReference>
<dbReference type="OrthoDB" id="2991449at2"/>
<gene>
    <name evidence="1" type="ORF">PNBC_05725</name>
</gene>
<comment type="caution">
    <text evidence="1">The sequence shown here is derived from an EMBL/GenBank/DDBJ whole genome shotgun (WGS) entry which is preliminary data.</text>
</comment>
<evidence type="ECO:0000313" key="1">
    <source>
        <dbReference type="EMBL" id="OAB76895.1"/>
    </source>
</evidence>
<dbReference type="AlphaFoldDB" id="A0A167FTW4"/>